<evidence type="ECO:0000256" key="5">
    <source>
        <dbReference type="ARBA" id="ARBA00023128"/>
    </source>
</evidence>
<dbReference type="GO" id="GO:0042407">
    <property type="term" value="P:cristae formation"/>
    <property type="evidence" value="ECO:0007669"/>
    <property type="project" value="InterPro"/>
</dbReference>
<evidence type="ECO:0000256" key="1">
    <source>
        <dbReference type="ARBA" id="ARBA00004325"/>
    </source>
</evidence>
<feature type="compositionally biased region" description="Polar residues" evidence="8">
    <location>
        <begin position="264"/>
        <end position="291"/>
    </location>
</feature>
<name>A0A5C6MK92_9TELE</name>
<sequence>MAAKVAVVAVPTVLGVASIRVYTVKEKPTEGLLPRERLNIYTPLPQSAQAQVVPERSGIIQSGITTAREGIQPFAQASKNAYVSVKTGTSKLYHTLEDVYYYLKDPPPEFLPRFGTITMAGLLGMFLARKGSRFKRTVVPLGLMSAAASVCYPAQAVAVVKVTGKKVYAAGQWSSAAVASLFASKPQEPVTKDPTSPQPQAEELPIVESAEDQSTKDTLAQSPTCPQTEAALNESVPVSDQPVIAVISEEVSSVTPAEIPPSQTPSDTVASTEEPSDTKQVSSQPDVSTPSIEPKTLEAAQIEAVQAEDAPAEVTSVDSEPSVPVVSADPPHEATAEEIAAPQQLAAEHHRADGSGFKADPALMDFGQSSPEDEDLYSTRS</sequence>
<keyword evidence="4 7" id="KW-1133">Transmembrane helix</keyword>
<dbReference type="InterPro" id="IPR033182">
    <property type="entry name" value="MIC26/MIC27_animal"/>
</dbReference>
<evidence type="ECO:0000256" key="8">
    <source>
        <dbReference type="SAM" id="MobiDB-lite"/>
    </source>
</evidence>
<gene>
    <name evidence="9" type="ORF">D4764_09G0002680</name>
</gene>
<reference evidence="9 10" key="1">
    <citation type="submission" date="2019-04" db="EMBL/GenBank/DDBJ databases">
        <title>Chromosome genome assembly for Takifugu flavidus.</title>
        <authorList>
            <person name="Xiao S."/>
        </authorList>
    </citation>
    <scope>NUCLEOTIDE SEQUENCE [LARGE SCALE GENOMIC DNA]</scope>
    <source>
        <strain evidence="9">HTHZ2018</strain>
        <tissue evidence="9">Muscle</tissue>
    </source>
</reference>
<dbReference type="Pfam" id="PF09769">
    <property type="entry name" value="ApoO"/>
    <property type="match status" value="1"/>
</dbReference>
<feature type="compositionally biased region" description="Acidic residues" evidence="8">
    <location>
        <begin position="371"/>
        <end position="381"/>
    </location>
</feature>
<dbReference type="InterPro" id="IPR019166">
    <property type="entry name" value="MIC26/MIC27"/>
</dbReference>
<organism evidence="9 10">
    <name type="scientific">Takifugu flavidus</name>
    <name type="common">sansaifugu</name>
    <dbReference type="NCBI Taxonomy" id="433684"/>
    <lineage>
        <taxon>Eukaryota</taxon>
        <taxon>Metazoa</taxon>
        <taxon>Chordata</taxon>
        <taxon>Craniata</taxon>
        <taxon>Vertebrata</taxon>
        <taxon>Euteleostomi</taxon>
        <taxon>Actinopterygii</taxon>
        <taxon>Neopterygii</taxon>
        <taxon>Teleostei</taxon>
        <taxon>Neoteleostei</taxon>
        <taxon>Acanthomorphata</taxon>
        <taxon>Eupercaria</taxon>
        <taxon>Tetraodontiformes</taxon>
        <taxon>Tetradontoidea</taxon>
        <taxon>Tetraodontidae</taxon>
        <taxon>Takifugu</taxon>
    </lineage>
</organism>
<feature type="region of interest" description="Disordered" evidence="8">
    <location>
        <begin position="252"/>
        <end position="381"/>
    </location>
</feature>
<keyword evidence="5 7" id="KW-0496">Mitochondrion</keyword>
<comment type="function">
    <text evidence="7">Component of the MICOS complex, a large protein complex of the mitochondrial inner membrane that plays crucial roles in the maintenance of crista junctions, inner membrane architecture, and formation of contact sites to the outer membrane.</text>
</comment>
<proteinExistence type="inferred from homology"/>
<protein>
    <recommendedName>
        <fullName evidence="7">MICOS complex subunit</fullName>
    </recommendedName>
</protein>
<comment type="subunit">
    <text evidence="7">Component of the mitochondrial contact site and cristae organizing system (MICOS) complex.</text>
</comment>
<evidence type="ECO:0000256" key="4">
    <source>
        <dbReference type="ARBA" id="ARBA00022989"/>
    </source>
</evidence>
<keyword evidence="7" id="KW-0999">Mitochondrion inner membrane</keyword>
<accession>A0A5C6MK92</accession>
<keyword evidence="3 7" id="KW-0812">Transmembrane</keyword>
<keyword evidence="10" id="KW-1185">Reference proteome</keyword>
<comment type="similarity">
    <text evidence="2">Belongs to the apolipoprotein O/MICOS complex subunit Mic27 family.</text>
</comment>
<dbReference type="PANTHER" id="PTHR14564">
    <property type="entry name" value="MICOS COMPLEX SUBUNIT MIC26 / MIC27 FAMILY MEMBER"/>
    <property type="match status" value="1"/>
</dbReference>
<dbReference type="Proteomes" id="UP000324091">
    <property type="component" value="Chromosome 9"/>
</dbReference>
<evidence type="ECO:0000256" key="7">
    <source>
        <dbReference type="RuleBase" id="RU363021"/>
    </source>
</evidence>
<evidence type="ECO:0000256" key="6">
    <source>
        <dbReference type="ARBA" id="ARBA00023136"/>
    </source>
</evidence>
<keyword evidence="6 7" id="KW-0472">Membrane</keyword>
<feature type="compositionally biased region" description="Low complexity" evidence="8">
    <location>
        <begin position="316"/>
        <end position="329"/>
    </location>
</feature>
<evidence type="ECO:0000313" key="9">
    <source>
        <dbReference type="EMBL" id="TWW55219.1"/>
    </source>
</evidence>
<comment type="subcellular location">
    <subcellularLocation>
        <location evidence="7">Mitochondrion inner membrane</location>
    </subcellularLocation>
    <subcellularLocation>
        <location evidence="1">Mitochondrion membrane</location>
    </subcellularLocation>
</comment>
<comment type="caution">
    <text evidence="9">The sequence shown here is derived from an EMBL/GenBank/DDBJ whole genome shotgun (WGS) entry which is preliminary data.</text>
</comment>
<dbReference type="EMBL" id="RHFK02000022">
    <property type="protein sequence ID" value="TWW55219.1"/>
    <property type="molecule type" value="Genomic_DNA"/>
</dbReference>
<feature type="transmembrane region" description="Helical" evidence="7">
    <location>
        <begin position="110"/>
        <end position="128"/>
    </location>
</feature>
<evidence type="ECO:0000256" key="2">
    <source>
        <dbReference type="ARBA" id="ARBA00010904"/>
    </source>
</evidence>
<evidence type="ECO:0000256" key="3">
    <source>
        <dbReference type="ARBA" id="ARBA00022692"/>
    </source>
</evidence>
<dbReference type="GO" id="GO:0061617">
    <property type="term" value="C:MICOS complex"/>
    <property type="evidence" value="ECO:0007669"/>
    <property type="project" value="UniProtKB-UniRule"/>
</dbReference>
<dbReference type="AlphaFoldDB" id="A0A5C6MK92"/>
<evidence type="ECO:0000313" key="10">
    <source>
        <dbReference type="Proteomes" id="UP000324091"/>
    </source>
</evidence>